<reference evidence="1 2" key="1">
    <citation type="journal article" date="2019" name="Genome Biol. Evol.">
        <title>Insights into the evolution of the New World diploid cottons (Gossypium, subgenus Houzingenia) based on genome sequencing.</title>
        <authorList>
            <person name="Grover C.E."/>
            <person name="Arick M.A. 2nd"/>
            <person name="Thrash A."/>
            <person name="Conover J.L."/>
            <person name="Sanders W.S."/>
            <person name="Peterson D.G."/>
            <person name="Frelichowski J.E."/>
            <person name="Scheffler J.A."/>
            <person name="Scheffler B.E."/>
            <person name="Wendel J.F."/>
        </authorList>
    </citation>
    <scope>NUCLEOTIDE SEQUENCE [LARGE SCALE GENOMIC DNA]</scope>
    <source>
        <strain evidence="1">57</strain>
        <tissue evidence="1">Leaf</tissue>
    </source>
</reference>
<dbReference type="OrthoDB" id="989295at2759"/>
<evidence type="ECO:0000313" key="2">
    <source>
        <dbReference type="Proteomes" id="UP000593573"/>
    </source>
</evidence>
<proteinExistence type="predicted"/>
<evidence type="ECO:0000313" key="1">
    <source>
        <dbReference type="EMBL" id="MBA0671313.1"/>
    </source>
</evidence>
<comment type="caution">
    <text evidence="1">The sequence shown here is derived from an EMBL/GenBank/DDBJ whole genome shotgun (WGS) entry which is preliminary data.</text>
</comment>
<sequence length="133" mass="15092">MAEASSMEKKLADLSLGKKEDEDMQFAMKARPLRSVYELCLVGCCLTASVVHFPAMKNTTANLWHPFYRRRINLGLKEVEYGWDVSLRAQPMRASITPSVWLREDNMGRNCMEDVGKQVVGNNGRGTYSFDPQ</sequence>
<protein>
    <submittedName>
        <fullName evidence="1">Uncharacterized protein</fullName>
    </submittedName>
</protein>
<gene>
    <name evidence="1" type="ORF">Goklo_024782</name>
</gene>
<keyword evidence="2" id="KW-1185">Reference proteome</keyword>
<organism evidence="1 2">
    <name type="scientific">Gossypium klotzschianum</name>
    <dbReference type="NCBI Taxonomy" id="34286"/>
    <lineage>
        <taxon>Eukaryota</taxon>
        <taxon>Viridiplantae</taxon>
        <taxon>Streptophyta</taxon>
        <taxon>Embryophyta</taxon>
        <taxon>Tracheophyta</taxon>
        <taxon>Spermatophyta</taxon>
        <taxon>Magnoliopsida</taxon>
        <taxon>eudicotyledons</taxon>
        <taxon>Gunneridae</taxon>
        <taxon>Pentapetalae</taxon>
        <taxon>rosids</taxon>
        <taxon>malvids</taxon>
        <taxon>Malvales</taxon>
        <taxon>Malvaceae</taxon>
        <taxon>Malvoideae</taxon>
        <taxon>Gossypium</taxon>
    </lineage>
</organism>
<accession>A0A7J8W8R1</accession>
<dbReference type="Proteomes" id="UP000593573">
    <property type="component" value="Unassembled WGS sequence"/>
</dbReference>
<name>A0A7J8W8R1_9ROSI</name>
<dbReference type="AlphaFoldDB" id="A0A7J8W8R1"/>
<dbReference type="EMBL" id="JABFAB010240371">
    <property type="protein sequence ID" value="MBA0671313.1"/>
    <property type="molecule type" value="Genomic_DNA"/>
</dbReference>